<keyword evidence="2" id="KW-1185">Reference proteome</keyword>
<proteinExistence type="predicted"/>
<dbReference type="Proteomes" id="UP001630127">
    <property type="component" value="Unassembled WGS sequence"/>
</dbReference>
<name>A0ABD2Z441_9GENT</name>
<organism evidence="1 2">
    <name type="scientific">Cinchona calisaya</name>
    <dbReference type="NCBI Taxonomy" id="153742"/>
    <lineage>
        <taxon>Eukaryota</taxon>
        <taxon>Viridiplantae</taxon>
        <taxon>Streptophyta</taxon>
        <taxon>Embryophyta</taxon>
        <taxon>Tracheophyta</taxon>
        <taxon>Spermatophyta</taxon>
        <taxon>Magnoliopsida</taxon>
        <taxon>eudicotyledons</taxon>
        <taxon>Gunneridae</taxon>
        <taxon>Pentapetalae</taxon>
        <taxon>asterids</taxon>
        <taxon>lamiids</taxon>
        <taxon>Gentianales</taxon>
        <taxon>Rubiaceae</taxon>
        <taxon>Cinchonoideae</taxon>
        <taxon>Cinchoneae</taxon>
        <taxon>Cinchona</taxon>
    </lineage>
</organism>
<accession>A0ABD2Z441</accession>
<comment type="caution">
    <text evidence="1">The sequence shown here is derived from an EMBL/GenBank/DDBJ whole genome shotgun (WGS) entry which is preliminary data.</text>
</comment>
<reference evidence="1 2" key="1">
    <citation type="submission" date="2024-11" db="EMBL/GenBank/DDBJ databases">
        <title>A near-complete genome assembly of Cinchona calisaya.</title>
        <authorList>
            <person name="Lian D.C."/>
            <person name="Zhao X.W."/>
            <person name="Wei L."/>
        </authorList>
    </citation>
    <scope>NUCLEOTIDE SEQUENCE [LARGE SCALE GENOMIC DNA]</scope>
    <source>
        <tissue evidence="1">Nenye</tissue>
    </source>
</reference>
<evidence type="ECO:0000313" key="1">
    <source>
        <dbReference type="EMBL" id="KAL3512882.1"/>
    </source>
</evidence>
<gene>
    <name evidence="1" type="ORF">ACH5RR_025599</name>
</gene>
<protein>
    <submittedName>
        <fullName evidence="1">Uncharacterized protein</fullName>
    </submittedName>
</protein>
<sequence length="63" mass="7174">MGDKRGRVWWRELRGWKRRAKSGFGKNSAVVRAGRKGRGWQVVGEMERIGGSGFGENGKKKKR</sequence>
<feature type="non-terminal residue" evidence="1">
    <location>
        <position position="63"/>
    </location>
</feature>
<dbReference type="EMBL" id="JBJUIK010000011">
    <property type="protein sequence ID" value="KAL3512882.1"/>
    <property type="molecule type" value="Genomic_DNA"/>
</dbReference>
<dbReference type="AlphaFoldDB" id="A0ABD2Z441"/>
<evidence type="ECO:0000313" key="2">
    <source>
        <dbReference type="Proteomes" id="UP001630127"/>
    </source>
</evidence>